<organism evidence="1 2">
    <name type="scientific">Persea americana</name>
    <name type="common">Avocado</name>
    <dbReference type="NCBI Taxonomy" id="3435"/>
    <lineage>
        <taxon>Eukaryota</taxon>
        <taxon>Viridiplantae</taxon>
        <taxon>Streptophyta</taxon>
        <taxon>Embryophyta</taxon>
        <taxon>Tracheophyta</taxon>
        <taxon>Spermatophyta</taxon>
        <taxon>Magnoliopsida</taxon>
        <taxon>Magnoliidae</taxon>
        <taxon>Laurales</taxon>
        <taxon>Lauraceae</taxon>
        <taxon>Persea</taxon>
    </lineage>
</organism>
<dbReference type="EMBL" id="CM056809">
    <property type="protein sequence ID" value="KAJ8650839.1"/>
    <property type="molecule type" value="Genomic_DNA"/>
</dbReference>
<comment type="caution">
    <text evidence="1">The sequence shown here is derived from an EMBL/GenBank/DDBJ whole genome shotgun (WGS) entry which is preliminary data.</text>
</comment>
<keyword evidence="2" id="KW-1185">Reference proteome</keyword>
<protein>
    <submittedName>
        <fullName evidence="1">Uncharacterized protein</fullName>
    </submittedName>
</protein>
<sequence length="120" mass="13653">MKGRVFVLELANFRARLEEEEPKNQGVVQALYEALSSRDVETVHRLLAPDIEWWFHGPPSHQHMMRLLTGLSSDVPFNFEPSSISVFGSTVVVEGHKPTHDVFWVHAWTVTNGVITQVFV</sequence>
<evidence type="ECO:0000313" key="2">
    <source>
        <dbReference type="Proteomes" id="UP001234297"/>
    </source>
</evidence>
<gene>
    <name evidence="1" type="ORF">MRB53_003862</name>
</gene>
<proteinExistence type="predicted"/>
<name>A0ACC2MYQ5_PERAE</name>
<reference evidence="1 2" key="1">
    <citation type="journal article" date="2022" name="Hortic Res">
        <title>A haplotype resolved chromosomal level avocado genome allows analysis of novel avocado genes.</title>
        <authorList>
            <person name="Nath O."/>
            <person name="Fletcher S.J."/>
            <person name="Hayward A."/>
            <person name="Shaw L.M."/>
            <person name="Masouleh A.K."/>
            <person name="Furtado A."/>
            <person name="Henry R.J."/>
            <person name="Mitter N."/>
        </authorList>
    </citation>
    <scope>NUCLEOTIDE SEQUENCE [LARGE SCALE GENOMIC DNA]</scope>
    <source>
        <strain evidence="2">cv. Hass</strain>
    </source>
</reference>
<evidence type="ECO:0000313" key="1">
    <source>
        <dbReference type="EMBL" id="KAJ8650839.1"/>
    </source>
</evidence>
<dbReference type="Proteomes" id="UP001234297">
    <property type="component" value="Chromosome 1"/>
</dbReference>
<accession>A0ACC2MYQ5</accession>